<dbReference type="Proteomes" id="UP000282311">
    <property type="component" value="Unassembled WGS sequence"/>
</dbReference>
<protein>
    <submittedName>
        <fullName evidence="1">Uncharacterized protein</fullName>
    </submittedName>
</protein>
<evidence type="ECO:0000313" key="1">
    <source>
        <dbReference type="EMBL" id="RKN84027.1"/>
    </source>
</evidence>
<comment type="caution">
    <text evidence="1">The sequence shown here is derived from an EMBL/GenBank/DDBJ whole genome shotgun (WGS) entry which is preliminary data.</text>
</comment>
<dbReference type="EMBL" id="RBAH01000010">
    <property type="protein sequence ID" value="RKN84027.1"/>
    <property type="molecule type" value="Genomic_DNA"/>
</dbReference>
<dbReference type="RefSeq" id="WP_120748190.1">
    <property type="nucleotide sequence ID" value="NZ_RBAH01000010.1"/>
</dbReference>
<proteinExistence type="predicted"/>
<gene>
    <name evidence="1" type="ORF">D7M11_15750</name>
</gene>
<name>A0A3B0CIC1_9BACL</name>
<accession>A0A3B0CIC1</accession>
<reference evidence="1 2" key="1">
    <citation type="journal article" date="2007" name="Int. J. Syst. Evol. Microbiol.">
        <title>Paenibacillus ginsengarvi sp. nov., isolated from soil from ginseng cultivation.</title>
        <authorList>
            <person name="Yoon M.H."/>
            <person name="Ten L.N."/>
            <person name="Im W.T."/>
        </authorList>
    </citation>
    <scope>NUCLEOTIDE SEQUENCE [LARGE SCALE GENOMIC DNA]</scope>
    <source>
        <strain evidence="1 2">KCTC 13059</strain>
    </source>
</reference>
<dbReference type="AlphaFoldDB" id="A0A3B0CIC1"/>
<evidence type="ECO:0000313" key="2">
    <source>
        <dbReference type="Proteomes" id="UP000282311"/>
    </source>
</evidence>
<keyword evidence="2" id="KW-1185">Reference proteome</keyword>
<sequence length="64" mass="6868">MSIGHTVDAVEHITASVGVNALQIETISDQSGTIADNNDQVAAISRQNAEYAAVLREIVDRFKL</sequence>
<organism evidence="1 2">
    <name type="scientific">Paenibacillus ginsengarvi</name>
    <dbReference type="NCBI Taxonomy" id="400777"/>
    <lineage>
        <taxon>Bacteria</taxon>
        <taxon>Bacillati</taxon>
        <taxon>Bacillota</taxon>
        <taxon>Bacilli</taxon>
        <taxon>Bacillales</taxon>
        <taxon>Paenibacillaceae</taxon>
        <taxon>Paenibacillus</taxon>
    </lineage>
</organism>